<feature type="compositionally biased region" description="Polar residues" evidence="1">
    <location>
        <begin position="215"/>
        <end position="227"/>
    </location>
</feature>
<keyword evidence="5" id="KW-1185">Reference proteome</keyword>
<evidence type="ECO:0000313" key="5">
    <source>
        <dbReference type="Proteomes" id="UP000264310"/>
    </source>
</evidence>
<proteinExistence type="predicted"/>
<comment type="caution">
    <text evidence="4">The sequence shown here is derived from an EMBL/GenBank/DDBJ whole genome shotgun (WGS) entry which is preliminary data.</text>
</comment>
<dbReference type="OrthoDB" id="8421932at2"/>
<dbReference type="RefSeq" id="WP_116683299.1">
    <property type="nucleotide sequence ID" value="NZ_QURL01000004.1"/>
</dbReference>
<feature type="compositionally biased region" description="Basic and acidic residues" evidence="1">
    <location>
        <begin position="172"/>
        <end position="184"/>
    </location>
</feature>
<keyword evidence="2" id="KW-0812">Transmembrane</keyword>
<dbReference type="Gene3D" id="2.30.30.40">
    <property type="entry name" value="SH3 Domains"/>
    <property type="match status" value="1"/>
</dbReference>
<organism evidence="4 5">
    <name type="scientific">Fulvimarina endophytica</name>
    <dbReference type="NCBI Taxonomy" id="2293836"/>
    <lineage>
        <taxon>Bacteria</taxon>
        <taxon>Pseudomonadati</taxon>
        <taxon>Pseudomonadota</taxon>
        <taxon>Alphaproteobacteria</taxon>
        <taxon>Hyphomicrobiales</taxon>
        <taxon>Aurantimonadaceae</taxon>
        <taxon>Fulvimarina</taxon>
    </lineage>
</organism>
<dbReference type="Proteomes" id="UP000264310">
    <property type="component" value="Unassembled WGS sequence"/>
</dbReference>
<dbReference type="InterPro" id="IPR003646">
    <property type="entry name" value="SH3-like_bac-type"/>
</dbReference>
<evidence type="ECO:0000259" key="3">
    <source>
        <dbReference type="Pfam" id="PF08239"/>
    </source>
</evidence>
<accession>A0A371X2W2</accession>
<keyword evidence="2" id="KW-1133">Transmembrane helix</keyword>
<evidence type="ECO:0000313" key="4">
    <source>
        <dbReference type="EMBL" id="RFC63568.1"/>
    </source>
</evidence>
<evidence type="ECO:0000256" key="1">
    <source>
        <dbReference type="SAM" id="MobiDB-lite"/>
    </source>
</evidence>
<feature type="region of interest" description="Disordered" evidence="1">
    <location>
        <begin position="106"/>
        <end position="227"/>
    </location>
</feature>
<gene>
    <name evidence="4" type="ORF">DYI37_11165</name>
</gene>
<evidence type="ECO:0000256" key="2">
    <source>
        <dbReference type="SAM" id="Phobius"/>
    </source>
</evidence>
<dbReference type="AlphaFoldDB" id="A0A371X2W2"/>
<name>A0A371X2W2_9HYPH</name>
<feature type="transmembrane region" description="Helical" evidence="2">
    <location>
        <begin position="70"/>
        <end position="90"/>
    </location>
</feature>
<feature type="compositionally biased region" description="Low complexity" evidence="1">
    <location>
        <begin position="309"/>
        <end position="323"/>
    </location>
</feature>
<feature type="compositionally biased region" description="Low complexity" evidence="1">
    <location>
        <begin position="258"/>
        <end position="284"/>
    </location>
</feature>
<feature type="domain" description="SH3b" evidence="3">
    <location>
        <begin position="333"/>
        <end position="380"/>
    </location>
</feature>
<keyword evidence="2" id="KW-0472">Membrane</keyword>
<reference evidence="4 5" key="1">
    <citation type="submission" date="2018-08" db="EMBL/GenBank/DDBJ databases">
        <title>Fulvimarina sp. 85, whole genome shotgun sequence.</title>
        <authorList>
            <person name="Tuo L."/>
        </authorList>
    </citation>
    <scope>NUCLEOTIDE SEQUENCE [LARGE SCALE GENOMIC DNA]</scope>
    <source>
        <strain evidence="4 5">85</strain>
    </source>
</reference>
<sequence>MNKPGLTASARPSEEAIRDRLKNRRSLYELDRASDSMFRRVRRGLFEAREDVSMAAPIWQRYPVQAFTSVSVLTIGIFAAGAFLANAYFLDDDAASAPRQTAALAQTLPEVTPGTATSQADDADVTPEPASARPSVPSHERRQAPTIAETEDRQQASSMAEPAREPLNAVTEVERLAPRIEAPRIEAMAAPEPEKQAGRVEATSVEEQPAPVDRSLQTGSTQPATRQTEIASMLDEARRVESMQSAVWPDMIGAAHSASETAQPAARTAAEPIAIEEPAKDPAATLVPVPDRKPETLTASLAGEEPSMTTGEGPAATGSAPAAGRTGFARTFVNMRRDANMDAEVMTVIAEGAPLTVFDCGDWCHVRYQNTEGYVFNTFVTSDRSASREAGGEG</sequence>
<dbReference type="EMBL" id="QURL01000004">
    <property type="protein sequence ID" value="RFC63568.1"/>
    <property type="molecule type" value="Genomic_DNA"/>
</dbReference>
<protein>
    <recommendedName>
        <fullName evidence="3">SH3b domain-containing protein</fullName>
    </recommendedName>
</protein>
<dbReference type="Pfam" id="PF08239">
    <property type="entry name" value="SH3_3"/>
    <property type="match status" value="1"/>
</dbReference>
<feature type="region of interest" description="Disordered" evidence="1">
    <location>
        <begin position="258"/>
        <end position="323"/>
    </location>
</feature>